<dbReference type="EMBL" id="LGRX02027979">
    <property type="protein sequence ID" value="KAK3248546.1"/>
    <property type="molecule type" value="Genomic_DNA"/>
</dbReference>
<dbReference type="AlphaFoldDB" id="A0AAE0C517"/>
<accession>A0AAE0C517</accession>
<gene>
    <name evidence="3" type="ORF">CYMTET_41991</name>
</gene>
<organism evidence="3 4">
    <name type="scientific">Cymbomonas tetramitiformis</name>
    <dbReference type="NCBI Taxonomy" id="36881"/>
    <lineage>
        <taxon>Eukaryota</taxon>
        <taxon>Viridiplantae</taxon>
        <taxon>Chlorophyta</taxon>
        <taxon>Pyramimonadophyceae</taxon>
        <taxon>Pyramimonadales</taxon>
        <taxon>Pyramimonadaceae</taxon>
        <taxon>Cymbomonas</taxon>
    </lineage>
</organism>
<evidence type="ECO:0000313" key="3">
    <source>
        <dbReference type="EMBL" id="KAK3248546.1"/>
    </source>
</evidence>
<feature type="compositionally biased region" description="Basic and acidic residues" evidence="2">
    <location>
        <begin position="125"/>
        <end position="137"/>
    </location>
</feature>
<feature type="region of interest" description="Disordered" evidence="2">
    <location>
        <begin position="116"/>
        <end position="138"/>
    </location>
</feature>
<feature type="compositionally biased region" description="Polar residues" evidence="2">
    <location>
        <begin position="164"/>
        <end position="178"/>
    </location>
</feature>
<protein>
    <submittedName>
        <fullName evidence="3">Uncharacterized protein</fullName>
    </submittedName>
</protein>
<evidence type="ECO:0000313" key="4">
    <source>
        <dbReference type="Proteomes" id="UP001190700"/>
    </source>
</evidence>
<feature type="coiled-coil region" evidence="1">
    <location>
        <begin position="5"/>
        <end position="32"/>
    </location>
</feature>
<evidence type="ECO:0000256" key="2">
    <source>
        <dbReference type="SAM" id="MobiDB-lite"/>
    </source>
</evidence>
<sequence>MVSAHEKLIAVHNSLEREYEDVKKDCNELLAASAMLEDSSNQIADDYKTLDMKEAFFKQQYGALEVKNASLQRHNEALAVDNARLKGHIEALEVTNNLSREELAECKHELAQVTGAHGNDVDMNDPNHSDGGSEHTGDTMTVEEYNLRANAASMSDGTGVGTGDNVSDAINLTNDSDA</sequence>
<keyword evidence="4" id="KW-1185">Reference proteome</keyword>
<proteinExistence type="predicted"/>
<name>A0AAE0C517_9CHLO</name>
<evidence type="ECO:0000256" key="1">
    <source>
        <dbReference type="SAM" id="Coils"/>
    </source>
</evidence>
<dbReference type="Proteomes" id="UP001190700">
    <property type="component" value="Unassembled WGS sequence"/>
</dbReference>
<feature type="region of interest" description="Disordered" evidence="2">
    <location>
        <begin position="153"/>
        <end position="178"/>
    </location>
</feature>
<keyword evidence="1" id="KW-0175">Coiled coil</keyword>
<comment type="caution">
    <text evidence="3">The sequence shown here is derived from an EMBL/GenBank/DDBJ whole genome shotgun (WGS) entry which is preliminary data.</text>
</comment>
<reference evidence="3 4" key="1">
    <citation type="journal article" date="2015" name="Genome Biol. Evol.">
        <title>Comparative Genomics of a Bacterivorous Green Alga Reveals Evolutionary Causalities and Consequences of Phago-Mixotrophic Mode of Nutrition.</title>
        <authorList>
            <person name="Burns J.A."/>
            <person name="Paasch A."/>
            <person name="Narechania A."/>
            <person name="Kim E."/>
        </authorList>
    </citation>
    <scope>NUCLEOTIDE SEQUENCE [LARGE SCALE GENOMIC DNA]</scope>
    <source>
        <strain evidence="3 4">PLY_AMNH</strain>
    </source>
</reference>